<organism evidence="2 3">
    <name type="scientific">Mycolicibacterium hippocampi</name>
    <dbReference type="NCBI Taxonomy" id="659824"/>
    <lineage>
        <taxon>Bacteria</taxon>
        <taxon>Bacillati</taxon>
        <taxon>Actinomycetota</taxon>
        <taxon>Actinomycetes</taxon>
        <taxon>Mycobacteriales</taxon>
        <taxon>Mycobacteriaceae</taxon>
        <taxon>Mycolicibacterium</taxon>
    </lineage>
</organism>
<name>A0A7I9ZQG2_9MYCO</name>
<proteinExistence type="predicted"/>
<evidence type="ECO:0000313" key="3">
    <source>
        <dbReference type="Proteomes" id="UP000465304"/>
    </source>
</evidence>
<accession>A0A7I9ZQG2</accession>
<protein>
    <submittedName>
        <fullName evidence="2">Uncharacterized protein</fullName>
    </submittedName>
</protein>
<dbReference type="EMBL" id="BLLB01000002">
    <property type="protein sequence ID" value="GFH03272.1"/>
    <property type="molecule type" value="Genomic_DNA"/>
</dbReference>
<sequence length="178" mass="18940">MDEWDDALEPNVDDAEGEQNSDDTADSRPRQARGKVLQVRLSDVEYEAVERAATQRGSRASTLARERLLELLKNDVGPVWTRGQRTHALNALNVVRAATGSTDAQTNILAATEEVMHLVPGGATASDQAFAAVAPDIITGLANVAATLAEHSAQRSGLSVGRIISDVAEAIRTVKISD</sequence>
<keyword evidence="3" id="KW-1185">Reference proteome</keyword>
<dbReference type="RefSeq" id="WP_163890810.1">
    <property type="nucleotide sequence ID" value="NZ_BLLB01000002.1"/>
</dbReference>
<dbReference type="AlphaFoldDB" id="A0A7I9ZQG2"/>
<comment type="caution">
    <text evidence="2">The sequence shown here is derived from an EMBL/GenBank/DDBJ whole genome shotgun (WGS) entry which is preliminary data.</text>
</comment>
<feature type="compositionally biased region" description="Acidic residues" evidence="1">
    <location>
        <begin position="1"/>
        <end position="24"/>
    </location>
</feature>
<reference evidence="2 3" key="1">
    <citation type="journal article" date="2019" name="Emerg. Microbes Infect.">
        <title>Comprehensive subspecies identification of 175 nontuberculous mycobacteria species based on 7547 genomic profiles.</title>
        <authorList>
            <person name="Matsumoto Y."/>
            <person name="Kinjo T."/>
            <person name="Motooka D."/>
            <person name="Nabeya D."/>
            <person name="Jung N."/>
            <person name="Uechi K."/>
            <person name="Horii T."/>
            <person name="Iida T."/>
            <person name="Fujita J."/>
            <person name="Nakamura S."/>
        </authorList>
    </citation>
    <scope>NUCLEOTIDE SEQUENCE [LARGE SCALE GENOMIC DNA]</scope>
    <source>
        <strain evidence="2 3">JCM 30996</strain>
    </source>
</reference>
<evidence type="ECO:0000256" key="1">
    <source>
        <dbReference type="SAM" id="MobiDB-lite"/>
    </source>
</evidence>
<gene>
    <name evidence="2" type="ORF">MHIP_37550</name>
</gene>
<dbReference type="Proteomes" id="UP000465304">
    <property type="component" value="Unassembled WGS sequence"/>
</dbReference>
<feature type="region of interest" description="Disordered" evidence="1">
    <location>
        <begin position="1"/>
        <end position="34"/>
    </location>
</feature>
<evidence type="ECO:0000313" key="2">
    <source>
        <dbReference type="EMBL" id="GFH03272.1"/>
    </source>
</evidence>